<dbReference type="GO" id="GO:0004777">
    <property type="term" value="F:succinate-semialdehyde dehydrogenase (NAD+) activity"/>
    <property type="evidence" value="ECO:0007669"/>
    <property type="project" value="TreeGrafter"/>
</dbReference>
<dbReference type="Gene3D" id="3.40.309.10">
    <property type="entry name" value="Aldehyde Dehydrogenase, Chain A, domain 2"/>
    <property type="match status" value="1"/>
</dbReference>
<feature type="region of interest" description="Disordered" evidence="4">
    <location>
        <begin position="1"/>
        <end position="22"/>
    </location>
</feature>
<feature type="domain" description="Aldehyde dehydrogenase" evidence="5">
    <location>
        <begin position="17"/>
        <end position="469"/>
    </location>
</feature>
<evidence type="ECO:0000256" key="4">
    <source>
        <dbReference type="SAM" id="MobiDB-lite"/>
    </source>
</evidence>
<evidence type="ECO:0000256" key="1">
    <source>
        <dbReference type="ARBA" id="ARBA00009986"/>
    </source>
</evidence>
<sequence>MDDHQSKQATPSTSETSSDAYRTFNPATGELVKVFPTLADAEADALLSRADEAFSSWRSQPVARRVELFLTLADLLDANLDRIARQVTIDMGKPLAQSKMEAQLGPAILRYYAEHAEKLLAGTDVALAGFSKVYTRREPIGVVVAIEPWNGPVYQAVRAIAPNLMVGNTVILKPAEIVAGTTLILDELFAEAGFPPFVYQTALASREQISSFIADPRVRAVTLTGSDRAGASIGEQAGRNIKPAVLELGGSDAFIVLDSADIAAAAGMGAVCRLALGGQVCVSPKRVIVTEKVADDFIRQYTEVFASQKVGDPFDAETTLGPLSSLAAADGLQAQYQDAIDKGATVLLPGGRMAGEGAFFKPAVLTGITPDMRLYYEEAFGPLGLIFRVPDADAAIALANDTKYGLGGTVYGQDLDEARRVAQALDTGMVGINQYLGAPIEIPFGGTKSSGVGRELGLSGMDAFSNIKTYAVA</sequence>
<evidence type="ECO:0000259" key="5">
    <source>
        <dbReference type="Pfam" id="PF00171"/>
    </source>
</evidence>
<organism evidence="6 7">
    <name type="scientific">Sphingobium cloacae</name>
    <dbReference type="NCBI Taxonomy" id="120107"/>
    <lineage>
        <taxon>Bacteria</taxon>
        <taxon>Pseudomonadati</taxon>
        <taxon>Pseudomonadota</taxon>
        <taxon>Alphaproteobacteria</taxon>
        <taxon>Sphingomonadales</taxon>
        <taxon>Sphingomonadaceae</taxon>
        <taxon>Sphingobium</taxon>
    </lineage>
</organism>
<evidence type="ECO:0000313" key="6">
    <source>
        <dbReference type="EMBL" id="BAV65195.1"/>
    </source>
</evidence>
<accession>A0A1E1F3W0</accession>
<dbReference type="PANTHER" id="PTHR43217">
    <property type="entry name" value="SUCCINATE SEMIALDEHYDE DEHYDROGENASE [NAD(P)+] SAD"/>
    <property type="match status" value="1"/>
</dbReference>
<keyword evidence="2" id="KW-0521">NADP</keyword>
<gene>
    <name evidence="6" type="ORF">SCLO_1021550</name>
</gene>
<dbReference type="InterPro" id="IPR016161">
    <property type="entry name" value="Ald_DH/histidinol_DH"/>
</dbReference>
<protein>
    <submittedName>
        <fullName evidence="6">Aldehyde dehydrogenase-like protein yneI</fullName>
    </submittedName>
</protein>
<name>A0A1E1F3W0_9SPHN</name>
<dbReference type="Proteomes" id="UP000218272">
    <property type="component" value="Chromosome SCLO_1"/>
</dbReference>
<dbReference type="PANTHER" id="PTHR43217:SF2">
    <property type="entry name" value="SUCCINATE-SEMIALDEHYDE DEHYDROGENASE [NADP(+)]"/>
    <property type="match status" value="1"/>
</dbReference>
<dbReference type="FunFam" id="3.40.605.10:FF:000012">
    <property type="entry name" value="NAD-dependent succinate-semialdehyde dehydrogenase"/>
    <property type="match status" value="1"/>
</dbReference>
<dbReference type="Gene3D" id="3.40.605.10">
    <property type="entry name" value="Aldehyde Dehydrogenase, Chain A, domain 1"/>
    <property type="match status" value="1"/>
</dbReference>
<dbReference type="InterPro" id="IPR047110">
    <property type="entry name" value="GABD/Sad-like"/>
</dbReference>
<dbReference type="EMBL" id="AP017655">
    <property type="protein sequence ID" value="BAV65195.1"/>
    <property type="molecule type" value="Genomic_DNA"/>
</dbReference>
<feature type="compositionally biased region" description="Polar residues" evidence="4">
    <location>
        <begin position="7"/>
        <end position="20"/>
    </location>
</feature>
<dbReference type="AlphaFoldDB" id="A0A1E1F3W0"/>
<dbReference type="OrthoDB" id="9802947at2"/>
<dbReference type="RefSeq" id="WP_066517785.1">
    <property type="nucleotide sequence ID" value="NZ_AP017655.1"/>
</dbReference>
<evidence type="ECO:0000256" key="3">
    <source>
        <dbReference type="ARBA" id="ARBA00023002"/>
    </source>
</evidence>
<proteinExistence type="inferred from homology"/>
<dbReference type="InterPro" id="IPR015590">
    <property type="entry name" value="Aldehyde_DH_dom"/>
</dbReference>
<evidence type="ECO:0000313" key="7">
    <source>
        <dbReference type="Proteomes" id="UP000218272"/>
    </source>
</evidence>
<comment type="similarity">
    <text evidence="1">Belongs to the aldehyde dehydrogenase family.</text>
</comment>
<dbReference type="Pfam" id="PF00171">
    <property type="entry name" value="Aldedh"/>
    <property type="match status" value="1"/>
</dbReference>
<dbReference type="SUPFAM" id="SSF53720">
    <property type="entry name" value="ALDH-like"/>
    <property type="match status" value="1"/>
</dbReference>
<dbReference type="KEGG" id="sclo:SCLO_1021550"/>
<keyword evidence="7" id="KW-1185">Reference proteome</keyword>
<dbReference type="InterPro" id="IPR016163">
    <property type="entry name" value="Ald_DH_C"/>
</dbReference>
<keyword evidence="3" id="KW-0560">Oxidoreductase</keyword>
<dbReference type="InterPro" id="IPR016162">
    <property type="entry name" value="Ald_DH_N"/>
</dbReference>
<evidence type="ECO:0000256" key="2">
    <source>
        <dbReference type="ARBA" id="ARBA00022857"/>
    </source>
</evidence>
<reference evidence="6 7" key="1">
    <citation type="submission" date="2016-10" db="EMBL/GenBank/DDBJ databases">
        <title>Complete Genome Sequence of the Nonylphenol-Degrading Bacterium Sphingobium cloacae JCM 10874T.</title>
        <authorList>
            <person name="Ootsuka M."/>
            <person name="Nishizawa T."/>
            <person name="Ohta H."/>
        </authorList>
    </citation>
    <scope>NUCLEOTIDE SEQUENCE [LARGE SCALE GENOMIC DNA]</scope>
    <source>
        <strain evidence="6 7">JCM 10874</strain>
    </source>
</reference>